<dbReference type="RefSeq" id="WP_012900355.1">
    <property type="nucleotide sequence ID" value="NC_013665.1"/>
</dbReference>
<sequence>MSEETNNSSFKEFIDGSALDYFQGGFDRWQVRLKRPNIGIPWYPPTDTQYFKFLRDSANIYGPDTIYNDFVKIYDITTSDLKTSTKAFSLISTISSKYNKDSLEMEIWLSVLYMAMVAEENKRWTKLGKRIKRLGVHRVLLENVPPKIAADESKGKPWKVIDEECKIRGF</sequence>
<reference evidence="1 2" key="2">
    <citation type="journal article" date="2008" name="Int. J. Syst. Evol. Microbiol.">
        <title>Methanocella paludicola gen. nov., sp. nov., a methane-producing archaeon, the first isolate of the lineage 'Rice Cluster I', and proposal of the new archaeal order Methanocellales ord. nov.</title>
        <authorList>
            <person name="Sakai S."/>
            <person name="Imachi H."/>
            <person name="Hanada S."/>
            <person name="Ohashi A."/>
            <person name="Harada H."/>
            <person name="Kamagata Y."/>
        </authorList>
    </citation>
    <scope>NUCLEOTIDE SEQUENCE [LARGE SCALE GENOMIC DNA]</scope>
    <source>
        <strain evidence="2">DSM 17711 / JCM 13418 / NBRC 101707 / SANAE</strain>
    </source>
</reference>
<reference evidence="1 2" key="1">
    <citation type="journal article" date="2007" name="Appl. Environ. Microbiol.">
        <title>Isolation of key methanogens for global methane emission from rice paddy fields: a novel isolate affiliated with the clone cluster rice cluster I.</title>
        <authorList>
            <person name="Sakai S."/>
            <person name="Imachi H."/>
            <person name="Sekiguchi Y."/>
            <person name="Ohashi A."/>
            <person name="Harada H."/>
            <person name="Kamagata Y."/>
        </authorList>
    </citation>
    <scope>NUCLEOTIDE SEQUENCE [LARGE SCALE GENOMIC DNA]</scope>
    <source>
        <strain evidence="2">DSM 17711 / JCM 13418 / NBRC 101707 / SANAE</strain>
    </source>
</reference>
<organism evidence="1 2">
    <name type="scientific">Methanocella paludicola (strain DSM 17711 / JCM 13418 / NBRC 101707 / SANAE)</name>
    <dbReference type="NCBI Taxonomy" id="304371"/>
    <lineage>
        <taxon>Archaea</taxon>
        <taxon>Methanobacteriati</taxon>
        <taxon>Methanobacteriota</taxon>
        <taxon>Stenosarchaea group</taxon>
        <taxon>Methanomicrobia</taxon>
        <taxon>Methanocellales</taxon>
        <taxon>Methanocellaceae</taxon>
        <taxon>Methanocella</taxon>
    </lineage>
</organism>
<dbReference type="EMBL" id="AP011532">
    <property type="protein sequence ID" value="BAI61676.1"/>
    <property type="molecule type" value="Genomic_DNA"/>
</dbReference>
<gene>
    <name evidence="1" type="ordered locus">MCP_1604</name>
</gene>
<dbReference type="InParanoid" id="D1YZ04"/>
<name>D1YZ04_METPS</name>
<protein>
    <submittedName>
        <fullName evidence="1">Uncharacterized protein</fullName>
    </submittedName>
</protein>
<dbReference type="STRING" id="304371.MCP_1604"/>
<dbReference type="Pfam" id="PF22539">
    <property type="entry name" value="DUF7004"/>
    <property type="match status" value="1"/>
</dbReference>
<dbReference type="KEGG" id="mpd:MCP_1604"/>
<reference evidence="2" key="3">
    <citation type="journal article" date="2011" name="PLoS ONE">
        <title>Genome sequence of a mesophilic hydrogenotrophic methanogen Methanocella paludicola, the first cultivated representative of the order Methanocellales.</title>
        <authorList>
            <person name="Sakai S."/>
            <person name="Takaki Y."/>
            <person name="Shimamura S."/>
            <person name="Sekine M."/>
            <person name="Tajima T."/>
            <person name="Kosugi H."/>
            <person name="Ichikawa N."/>
            <person name="Tasumi E."/>
            <person name="Hiraki A.T."/>
            <person name="Shimizu A."/>
            <person name="Kato Y."/>
            <person name="Nishiko R."/>
            <person name="Mori K."/>
            <person name="Fujita N."/>
            <person name="Imachi H."/>
            <person name="Takai K."/>
        </authorList>
    </citation>
    <scope>NUCLEOTIDE SEQUENCE [LARGE SCALE GENOMIC DNA]</scope>
    <source>
        <strain evidence="2">DSM 17711 / JCM 13418 / NBRC 101707 / SANAE</strain>
    </source>
</reference>
<evidence type="ECO:0000313" key="1">
    <source>
        <dbReference type="EMBL" id="BAI61676.1"/>
    </source>
</evidence>
<dbReference type="GeneID" id="8681525"/>
<proteinExistence type="predicted"/>
<dbReference type="AlphaFoldDB" id="D1YZ04"/>
<dbReference type="Proteomes" id="UP000001882">
    <property type="component" value="Chromosome"/>
</dbReference>
<evidence type="ECO:0000313" key="2">
    <source>
        <dbReference type="Proteomes" id="UP000001882"/>
    </source>
</evidence>
<keyword evidence="2" id="KW-1185">Reference proteome</keyword>
<dbReference type="InterPro" id="IPR054273">
    <property type="entry name" value="DUF7004"/>
</dbReference>
<accession>D1YZ04</accession>